<organism evidence="3 4">
    <name type="scientific">Pseudonocardia alni subsp. carboxydivorans</name>
    <dbReference type="NCBI Taxonomy" id="415010"/>
    <lineage>
        <taxon>Bacteria</taxon>
        <taxon>Bacillati</taxon>
        <taxon>Actinomycetota</taxon>
        <taxon>Actinomycetes</taxon>
        <taxon>Pseudonocardiales</taxon>
        <taxon>Pseudonocardiaceae</taxon>
        <taxon>Pseudonocardia</taxon>
    </lineage>
</organism>
<evidence type="ECO:0000313" key="4">
    <source>
        <dbReference type="Proteomes" id="UP001367513"/>
    </source>
</evidence>
<evidence type="ECO:0000259" key="2">
    <source>
        <dbReference type="PROSITE" id="PS51194"/>
    </source>
</evidence>
<dbReference type="SMART" id="SM00487">
    <property type="entry name" value="DEXDc"/>
    <property type="match status" value="1"/>
</dbReference>
<dbReference type="PROSITE" id="PS51194">
    <property type="entry name" value="HELICASE_CTER"/>
    <property type="match status" value="1"/>
</dbReference>
<keyword evidence="3" id="KW-0547">Nucleotide-binding</keyword>
<proteinExistence type="predicted"/>
<dbReference type="SUPFAM" id="SSF52540">
    <property type="entry name" value="P-loop containing nucleoside triphosphate hydrolases"/>
    <property type="match status" value="1"/>
</dbReference>
<keyword evidence="3" id="KW-0378">Hydrolase</keyword>
<dbReference type="RefSeq" id="WP_346104204.1">
    <property type="nucleotide sequence ID" value="NZ_BAAAOD010000031.1"/>
</dbReference>
<protein>
    <submittedName>
        <fullName evidence="3">DEAD/DEAH box helicase family protein</fullName>
    </submittedName>
</protein>
<dbReference type="InterPro" id="IPR006935">
    <property type="entry name" value="Helicase/UvrB_N"/>
</dbReference>
<dbReference type="InterPro" id="IPR036890">
    <property type="entry name" value="HATPase_C_sf"/>
</dbReference>
<dbReference type="PROSITE" id="PS51192">
    <property type="entry name" value="HELICASE_ATP_BIND_1"/>
    <property type="match status" value="1"/>
</dbReference>
<dbReference type="Proteomes" id="UP001367513">
    <property type="component" value="Unassembled WGS sequence"/>
</dbReference>
<gene>
    <name evidence="3" type="ORF">WG925_18450</name>
</gene>
<dbReference type="PANTHER" id="PTHR47396">
    <property type="entry name" value="TYPE I RESTRICTION ENZYME ECOKI R PROTEIN"/>
    <property type="match status" value="1"/>
</dbReference>
<evidence type="ECO:0000259" key="1">
    <source>
        <dbReference type="PROSITE" id="PS51192"/>
    </source>
</evidence>
<dbReference type="InterPro" id="IPR027417">
    <property type="entry name" value="P-loop_NTPase"/>
</dbReference>
<dbReference type="Pfam" id="PF04851">
    <property type="entry name" value="ResIII"/>
    <property type="match status" value="1"/>
</dbReference>
<dbReference type="SUPFAM" id="SSF55874">
    <property type="entry name" value="ATPase domain of HSP90 chaperone/DNA topoisomerase II/histidine kinase"/>
    <property type="match status" value="1"/>
</dbReference>
<comment type="caution">
    <text evidence="3">The sequence shown here is derived from an EMBL/GenBank/DDBJ whole genome shotgun (WGS) entry which is preliminary data.</text>
</comment>
<sequence>MAQDGAIEISTAEGGYGRKQLYELIQNGADALVGGNGRIAVRLTDDTLYCANEGSPLTTGGVDALMTSHMSVKRGAEIGRFGLGFKSVIGISTSPHVFSRTGSLGFDRANARTRIEQVVPDAEKYPTLRVADALDPHEEARRDPVLAELMQWATTIVRLPLLDSADWLSDDLRAFPSEFLLFTPHVRRLDLQHHEGFFVKEIRTVIRLDGAVVLLEEGVESPHHIFERVHRPSLAAQDDAGELARRDEIPVMWAVPEKGRSRLGAFWAFFPTASHTTLSGIVNAPWKTNEDRHDILSGAFNQEILTSVLPSMVAEALPTLVDPDDPASFLDVLPARGRESRSWADGVINDAVFRAVASVSCLPDIDGELGSPVRLKLHPKDLRPDWLEAWSECPARPSDWVHHTTDKNNERRLKTERLLEKAGREPRSLVDWLEALCSTSSTQGSAAALGLAARIIAEQPELEAEVRSARILLTVEGDLECTEVGRVFLVTPEVEVAGSDLDFVHPDIAEVPGAAEALQRLGITFVDQSGRLRALVKTRRGEWSDPRWTQFWQLSRSVPVDEAARLLSEELGGRVGSLHVRTMAGGWTRLDRTFLPGAVVPADGHRDGAFTVDVDWHRDDRDLIEALGGTAAPTVRDGRPRESWLDDYEAWAVGRYYAELPKGGRRPSSGYLEVSGGPVPGPVGVMRELSAPGRAALTRAALDLGVERERHVSHATVGTYPRLEVEGPLTWFLRRHGLVETCAGPVPVDMALVPSTEPRDVLPVAMVTEDEAERLGIRRTIADLTANEWAGLLANAAGWADDARRSSLYVVAARHAPAPPTLHVRLGQRLVDVETRDVLVVSDPREFGTLAAQAAPVLLVDGDDGAQSLIEGWGLSAGSSLLATEISSTPAGEAVLLIDRFPPLRLYLPPDLEGLELVPCDEIQVNTVGPRGRTTEEREFLVHEGRVYVVPDTDEDLLVRLSNELGLHFTQAQIDHVLRQTQDHAARARSVSVRDADNDDERLLIAVGEEALRRSLPQLALESLERDGGKLDGRRLAQVARAVHGLGILGKLRPALTDNGFEPPERWAGTTGARRFVTGLGFSSELAGLPGATRPALATVDGPAHLPDLHDYQERVLDRILALLRGEGPRRGLVSLPTGAGKTRVAVEALVRHVGEVKTLGAPLLWIAQTDELCEQAVETWSYVWRAIGPSGRLHISRLWSSNDATPITDGHHLVVATDDKLSAVRAREDYRWLSESAVAVIDEAHTSISPTYTGLLDWLGRRRSKDARPLIGLTATPFRGVNVDETARLAGRYDHNRLDEGAFESDDPYAELQQRGVLSRVRHELLDGSRVVLTSAELTEMETFGRFPKQLETRLGADVDRNEAIVGSIASLPDDWTVLVFATSVENAEILAAMLATRGVPAVAVSAGTNPAERRHYIEKFRRREIRVITNYNVLVQGFDAPEVQAVYVARPTFSPNVYQQMIGRGLRGKVNGGSDEVLIVNVRDNFDKFGERLAFYDFEHLWGGRDRD</sequence>
<dbReference type="Gene3D" id="3.40.50.300">
    <property type="entry name" value="P-loop containing nucleotide triphosphate hydrolases"/>
    <property type="match status" value="2"/>
</dbReference>
<evidence type="ECO:0000313" key="3">
    <source>
        <dbReference type="EMBL" id="MEK6465725.1"/>
    </source>
</evidence>
<dbReference type="InterPro" id="IPR050742">
    <property type="entry name" value="Helicase_Restrict-Modif_Enz"/>
</dbReference>
<name>A0ABU9AH11_PSEA5</name>
<feature type="domain" description="Helicase ATP-binding" evidence="1">
    <location>
        <begin position="1123"/>
        <end position="1296"/>
    </location>
</feature>
<dbReference type="GO" id="GO:0004386">
    <property type="term" value="F:helicase activity"/>
    <property type="evidence" value="ECO:0007669"/>
    <property type="project" value="UniProtKB-KW"/>
</dbReference>
<feature type="domain" description="Helicase C-terminal" evidence="2">
    <location>
        <begin position="1369"/>
        <end position="1503"/>
    </location>
</feature>
<dbReference type="EMBL" id="JBBPIX010000009">
    <property type="protein sequence ID" value="MEK6465725.1"/>
    <property type="molecule type" value="Genomic_DNA"/>
</dbReference>
<dbReference type="PANTHER" id="PTHR47396:SF1">
    <property type="entry name" value="ATP-DEPENDENT HELICASE IRC3-RELATED"/>
    <property type="match status" value="1"/>
</dbReference>
<reference evidence="3 4" key="1">
    <citation type="submission" date="2024-03" db="EMBL/GenBank/DDBJ databases">
        <title>Draft genome sequence of Pseudonocardia carboxydivorans JCM 14827.</title>
        <authorList>
            <person name="Duangmal K."/>
        </authorList>
    </citation>
    <scope>NUCLEOTIDE SEQUENCE [LARGE SCALE GENOMIC DNA]</scope>
    <source>
        <strain evidence="3 4">JCM 14827</strain>
    </source>
</reference>
<dbReference type="NCBIfam" id="NF047352">
    <property type="entry name" value="P_loop_sacsin"/>
    <property type="match status" value="1"/>
</dbReference>
<dbReference type="InterPro" id="IPR014001">
    <property type="entry name" value="Helicase_ATP-bd"/>
</dbReference>
<keyword evidence="4" id="KW-1185">Reference proteome</keyword>
<dbReference type="SMART" id="SM00490">
    <property type="entry name" value="HELICc"/>
    <property type="match status" value="1"/>
</dbReference>
<accession>A0ABU9AH11</accession>
<keyword evidence="3" id="KW-0347">Helicase</keyword>
<dbReference type="InterPro" id="IPR001650">
    <property type="entry name" value="Helicase_C-like"/>
</dbReference>
<keyword evidence="3" id="KW-0067">ATP-binding</keyword>
<dbReference type="Pfam" id="PF00271">
    <property type="entry name" value="Helicase_C"/>
    <property type="match status" value="1"/>
</dbReference>